<evidence type="ECO:0000256" key="2">
    <source>
        <dbReference type="ARBA" id="ARBA00022801"/>
    </source>
</evidence>
<dbReference type="Pfam" id="PF00665">
    <property type="entry name" value="rve"/>
    <property type="match status" value="1"/>
</dbReference>
<dbReference type="InterPro" id="IPR012337">
    <property type="entry name" value="RNaseH-like_sf"/>
</dbReference>
<name>Q7X8I0_ORYSJ</name>
<sequence length="448" mass="51287">MRRLLGIVVDTDVGALGEGDVGNAWADEDVALVDERRVKEHVKAAVPKAVGQRRERKGRLHAALLTGLFGTNELLALVHTDVCGPMSSTARGGFRYFITFTDDFSRYGYVYLMRHKSEYFEKFKEFHNEVQNHLDKTIKYLRSDRGGEYLTLEFGNHLKEGGIVPQLTPPGMPQWNGVSERRNRTLLDMVRSMMSQTDLPLSFWCYTLETVVFTLNRVPSKSVDKIPYEIWTGNRPRQRDILLLDNNESTTYEEAMVGPDSKKWLGAMKSEIESMYDYQVLNLVDPPDGVKAIECKWIFKKKTDQMDVKTTFLNENLDEDVYMTQSKGFVDPQSAKKICKLHKSIYGLKQASRRWNIHFDEVVKALGFVKNEEEPCVYKKISRSALVFLILHVDDKLLIENDIPMLESVKTSLKNSFSMKDLGEAAYILGIRIYGDRSKRLIGLSHST</sequence>
<dbReference type="InterPro" id="IPR043502">
    <property type="entry name" value="DNA/RNA_pol_sf"/>
</dbReference>
<dbReference type="InterPro" id="IPR001584">
    <property type="entry name" value="Integrase_cat-core"/>
</dbReference>
<dbReference type="SUPFAM" id="SSF53098">
    <property type="entry name" value="Ribonuclease H-like"/>
    <property type="match status" value="1"/>
</dbReference>
<dbReference type="PROSITE" id="PS50994">
    <property type="entry name" value="INTEGRASE"/>
    <property type="match status" value="1"/>
</dbReference>
<dbReference type="GO" id="GO:0003676">
    <property type="term" value="F:nucleic acid binding"/>
    <property type="evidence" value="ECO:0007669"/>
    <property type="project" value="InterPro"/>
</dbReference>
<dbReference type="GO" id="GO:0015074">
    <property type="term" value="P:DNA integration"/>
    <property type="evidence" value="ECO:0007669"/>
    <property type="project" value="InterPro"/>
</dbReference>
<accession>Q7X8I0</accession>
<keyword evidence="2" id="KW-0378">Hydrolase</keyword>
<dbReference type="InterPro" id="IPR036397">
    <property type="entry name" value="RNaseH_sf"/>
</dbReference>
<dbReference type="AlphaFoldDB" id="Q7X8I0"/>
<dbReference type="Proteomes" id="UP000000763">
    <property type="component" value="Chromosome 4"/>
</dbReference>
<evidence type="ECO:0000256" key="1">
    <source>
        <dbReference type="ARBA" id="ARBA00022723"/>
    </source>
</evidence>
<evidence type="ECO:0000313" key="4">
    <source>
        <dbReference type="EMBL" id="CAE03687.2"/>
    </source>
</evidence>
<evidence type="ECO:0000259" key="3">
    <source>
        <dbReference type="PROSITE" id="PS50994"/>
    </source>
</evidence>
<dbReference type="Pfam" id="PF07727">
    <property type="entry name" value="RVT_2"/>
    <property type="match status" value="1"/>
</dbReference>
<feature type="domain" description="Integrase catalytic" evidence="3">
    <location>
        <begin position="69"/>
        <end position="235"/>
    </location>
</feature>
<dbReference type="InterPro" id="IPR039537">
    <property type="entry name" value="Retrotran_Ty1/copia-like"/>
</dbReference>
<keyword evidence="1" id="KW-0479">Metal-binding</keyword>
<dbReference type="GO" id="GO:0046872">
    <property type="term" value="F:metal ion binding"/>
    <property type="evidence" value="ECO:0007669"/>
    <property type="project" value="UniProtKB-KW"/>
</dbReference>
<organism evidence="4 5">
    <name type="scientific">Oryza sativa subsp. japonica</name>
    <name type="common">Rice</name>
    <dbReference type="NCBI Taxonomy" id="39947"/>
    <lineage>
        <taxon>Eukaryota</taxon>
        <taxon>Viridiplantae</taxon>
        <taxon>Streptophyta</taxon>
        <taxon>Embryophyta</taxon>
        <taxon>Tracheophyta</taxon>
        <taxon>Spermatophyta</taxon>
        <taxon>Magnoliopsida</taxon>
        <taxon>Liliopsida</taxon>
        <taxon>Poales</taxon>
        <taxon>Poaceae</taxon>
        <taxon>BOP clade</taxon>
        <taxon>Oryzoideae</taxon>
        <taxon>Oryzeae</taxon>
        <taxon>Oryzinae</taxon>
        <taxon>Oryza</taxon>
        <taxon>Oryza sativa</taxon>
    </lineage>
</organism>
<dbReference type="PANTHER" id="PTHR42648:SF27">
    <property type="entry name" value="RNA-DIRECTED DNA POLYMERASE"/>
    <property type="match status" value="1"/>
</dbReference>
<dbReference type="PANTHER" id="PTHR42648">
    <property type="entry name" value="TRANSPOSASE, PUTATIVE-RELATED"/>
    <property type="match status" value="1"/>
</dbReference>
<evidence type="ECO:0000313" key="5">
    <source>
        <dbReference type="Proteomes" id="UP000000763"/>
    </source>
</evidence>
<reference evidence="5" key="1">
    <citation type="journal article" date="2005" name="Nature">
        <title>The map-based sequence of the rice genome.</title>
        <authorList>
            <consortium name="International rice genome sequencing project (IRGSP)"/>
            <person name="Matsumoto T."/>
            <person name="Wu J."/>
            <person name="Kanamori H."/>
            <person name="Katayose Y."/>
            <person name="Fujisawa M."/>
            <person name="Namiki N."/>
            <person name="Mizuno H."/>
            <person name="Yamamoto K."/>
            <person name="Antonio B.A."/>
            <person name="Baba T."/>
            <person name="Sakata K."/>
            <person name="Nagamura Y."/>
            <person name="Aoki H."/>
            <person name="Arikawa K."/>
            <person name="Arita K."/>
            <person name="Bito T."/>
            <person name="Chiden Y."/>
            <person name="Fujitsuka N."/>
            <person name="Fukunaka R."/>
            <person name="Hamada M."/>
            <person name="Harada C."/>
            <person name="Hayashi A."/>
            <person name="Hijishita S."/>
            <person name="Honda M."/>
            <person name="Hosokawa S."/>
            <person name="Ichikawa Y."/>
            <person name="Idonuma A."/>
            <person name="Iijima M."/>
            <person name="Ikeda M."/>
            <person name="Ikeno M."/>
            <person name="Ito K."/>
            <person name="Ito S."/>
            <person name="Ito T."/>
            <person name="Ito Y."/>
            <person name="Ito Y."/>
            <person name="Iwabuchi A."/>
            <person name="Kamiya K."/>
            <person name="Karasawa W."/>
            <person name="Kurita K."/>
            <person name="Katagiri S."/>
            <person name="Kikuta A."/>
            <person name="Kobayashi H."/>
            <person name="Kobayashi N."/>
            <person name="Machita K."/>
            <person name="Maehara T."/>
            <person name="Masukawa M."/>
            <person name="Mizubayashi T."/>
            <person name="Mukai Y."/>
            <person name="Nagasaki H."/>
            <person name="Nagata Y."/>
            <person name="Naito S."/>
            <person name="Nakashima M."/>
            <person name="Nakama Y."/>
            <person name="Nakamichi Y."/>
            <person name="Nakamura M."/>
            <person name="Meguro A."/>
            <person name="Negishi M."/>
            <person name="Ohta I."/>
            <person name="Ohta T."/>
            <person name="Okamoto M."/>
            <person name="Ono N."/>
            <person name="Saji S."/>
            <person name="Sakaguchi M."/>
            <person name="Sakai K."/>
            <person name="Shibata M."/>
            <person name="Shimokawa T."/>
            <person name="Song J."/>
            <person name="Takazaki Y."/>
            <person name="Terasawa K."/>
            <person name="Tsugane M."/>
            <person name="Tsuji K."/>
            <person name="Ueda S."/>
            <person name="Waki K."/>
            <person name="Yamagata H."/>
            <person name="Yamamoto M."/>
            <person name="Yamamoto S."/>
            <person name="Yamane H."/>
            <person name="Yoshiki S."/>
            <person name="Yoshihara R."/>
            <person name="Yukawa K."/>
            <person name="Zhong H."/>
            <person name="Yano M."/>
            <person name="Yuan Q."/>
            <person name="Ouyang S."/>
            <person name="Liu J."/>
            <person name="Jones K.M."/>
            <person name="Gansberger K."/>
            <person name="Moffat K."/>
            <person name="Hill J."/>
            <person name="Bera J."/>
            <person name="Fadrosh D."/>
            <person name="Jin S."/>
            <person name="Johri S."/>
            <person name="Kim M."/>
            <person name="Overton L."/>
            <person name="Reardon M."/>
            <person name="Tsitrin T."/>
            <person name="Vuong H."/>
            <person name="Weaver B."/>
            <person name="Ciecko A."/>
            <person name="Tallon L."/>
            <person name="Jackson J."/>
            <person name="Pai G."/>
            <person name="Aken S.V."/>
            <person name="Utterback T."/>
            <person name="Reidmuller S."/>
            <person name="Feldblyum T."/>
            <person name="Hsiao J."/>
            <person name="Zismann V."/>
            <person name="Iobst S."/>
            <person name="de Vazeille A.R."/>
            <person name="Buell C.R."/>
            <person name="Ying K."/>
            <person name="Li Y."/>
            <person name="Lu T."/>
            <person name="Huang Y."/>
            <person name="Zhao Q."/>
            <person name="Feng Q."/>
            <person name="Zhang L."/>
            <person name="Zhu J."/>
            <person name="Weng Q."/>
            <person name="Mu J."/>
            <person name="Lu Y."/>
            <person name="Fan D."/>
            <person name="Liu Y."/>
            <person name="Guan J."/>
            <person name="Zhang Y."/>
            <person name="Yu S."/>
            <person name="Liu X."/>
            <person name="Zhang Y."/>
            <person name="Hong G."/>
            <person name="Han B."/>
            <person name="Choisne N."/>
            <person name="Demange N."/>
            <person name="Orjeda G."/>
            <person name="Samain S."/>
            <person name="Cattolico L."/>
            <person name="Pelletier E."/>
            <person name="Couloux A."/>
            <person name="Segurens B."/>
            <person name="Wincker P."/>
            <person name="D'Hont A."/>
            <person name="Scarpelli C."/>
            <person name="Weissenbach J."/>
            <person name="Salanoubat M."/>
            <person name="Quetier F."/>
            <person name="Yu Y."/>
            <person name="Kim H.R."/>
            <person name="Rambo T."/>
            <person name="Currie J."/>
            <person name="Collura K."/>
            <person name="Luo M."/>
            <person name="Yang T."/>
            <person name="Ammiraju J.S.S."/>
            <person name="Engler F."/>
            <person name="Soderlund C."/>
            <person name="Wing R.A."/>
            <person name="Palmer L.E."/>
            <person name="de la Bastide M."/>
            <person name="Spiegel L."/>
            <person name="Nascimento L."/>
            <person name="Zutavern T."/>
            <person name="O'Shaughnessy A."/>
            <person name="Dike S."/>
            <person name="Dedhia N."/>
            <person name="Preston R."/>
            <person name="Balija V."/>
            <person name="McCombie W.R."/>
            <person name="Chow T."/>
            <person name="Chen H."/>
            <person name="Chung M."/>
            <person name="Chen C."/>
            <person name="Shaw J."/>
            <person name="Wu H."/>
            <person name="Hsiao K."/>
            <person name="Chao Y."/>
            <person name="Chu M."/>
            <person name="Cheng C."/>
            <person name="Hour A."/>
            <person name="Lee P."/>
            <person name="Lin S."/>
            <person name="Lin Y."/>
            <person name="Liou J."/>
            <person name="Liu S."/>
            <person name="Hsing Y."/>
            <person name="Raghuvanshi S."/>
            <person name="Mohanty A."/>
            <person name="Bharti A.K."/>
            <person name="Gaur A."/>
            <person name="Gupta V."/>
            <person name="Kumar D."/>
            <person name="Ravi V."/>
            <person name="Vij S."/>
            <person name="Kapur A."/>
            <person name="Khurana P."/>
            <person name="Khurana P."/>
            <person name="Khurana J.P."/>
            <person name="Tyagi A.K."/>
            <person name="Gaikwad K."/>
            <person name="Singh A."/>
            <person name="Dalal V."/>
            <person name="Srivastava S."/>
            <person name="Dixit A."/>
            <person name="Pal A.K."/>
            <person name="Ghazi I.A."/>
            <person name="Yadav M."/>
            <person name="Pandit A."/>
            <person name="Bhargava A."/>
            <person name="Sureshbabu K."/>
            <person name="Batra K."/>
            <person name="Sharma T.R."/>
            <person name="Mohapatra T."/>
            <person name="Singh N.K."/>
            <person name="Messing J."/>
            <person name="Nelson A.B."/>
            <person name="Fuks G."/>
            <person name="Kavchok S."/>
            <person name="Keizer G."/>
            <person name="Linton E."/>
            <person name="Llaca V."/>
            <person name="Song R."/>
            <person name="Tanyolac B."/>
            <person name="Young S."/>
            <person name="Ho-Il K."/>
            <person name="Hahn J.H."/>
            <person name="Sangsakoo G."/>
            <person name="Vanavichit A."/>
            <person name="de Mattos Luiz.A.T."/>
            <person name="Zimmer P.D."/>
            <person name="Malone G."/>
            <person name="Dellagostin O."/>
            <person name="de Oliveira A.C."/>
            <person name="Bevan M."/>
            <person name="Bancroft I."/>
            <person name="Minx P."/>
            <person name="Cordum H."/>
            <person name="Wilson R."/>
            <person name="Cheng Z."/>
            <person name="Jin W."/>
            <person name="Jiang J."/>
            <person name="Leong S.A."/>
            <person name="Iwama H."/>
            <person name="Gojobori T."/>
            <person name="Itoh T."/>
            <person name="Niimura Y."/>
            <person name="Fujii Y."/>
            <person name="Habara T."/>
            <person name="Sakai H."/>
            <person name="Sato Y."/>
            <person name="Wilson G."/>
            <person name="Kumar K."/>
            <person name="McCouch S."/>
            <person name="Juretic N."/>
            <person name="Hoen D."/>
            <person name="Wright S."/>
            <person name="Bruskiewich R."/>
            <person name="Bureau T."/>
            <person name="Miyao A."/>
            <person name="Hirochika H."/>
            <person name="Nishikawa T."/>
            <person name="Kadowaki K."/>
            <person name="Sugiura M."/>
            <person name="Burr B."/>
            <person name="Sasaki T."/>
        </authorList>
    </citation>
    <scope>NUCLEOTIDE SEQUENCE [LARGE SCALE GENOMIC DNA]</scope>
    <source>
        <strain evidence="5">cv. Nipponbare</strain>
    </source>
</reference>
<proteinExistence type="predicted"/>
<reference evidence="5" key="2">
    <citation type="journal article" date="2008" name="Nucleic Acids Res.">
        <title>The rice annotation project database (RAP-DB): 2008 update.</title>
        <authorList>
            <consortium name="The rice annotation project (RAP)"/>
        </authorList>
    </citation>
    <scope>GENOME REANNOTATION</scope>
    <source>
        <strain evidence="5">cv. Nipponbare</strain>
    </source>
</reference>
<protein>
    <submittedName>
        <fullName evidence="4">OSJNBb0026E15.5 protein</fullName>
    </submittedName>
</protein>
<gene>
    <name evidence="4" type="primary">OSJNBb0026E15.5</name>
</gene>
<dbReference type="SUPFAM" id="SSF56672">
    <property type="entry name" value="DNA/RNA polymerases"/>
    <property type="match status" value="1"/>
</dbReference>
<dbReference type="InterPro" id="IPR013103">
    <property type="entry name" value="RVT_2"/>
</dbReference>
<dbReference type="GO" id="GO:0016787">
    <property type="term" value="F:hydrolase activity"/>
    <property type="evidence" value="ECO:0007669"/>
    <property type="project" value="UniProtKB-KW"/>
</dbReference>
<dbReference type="EMBL" id="AL607008">
    <property type="protein sequence ID" value="CAE03687.2"/>
    <property type="molecule type" value="Genomic_DNA"/>
</dbReference>
<dbReference type="Gene3D" id="3.30.420.10">
    <property type="entry name" value="Ribonuclease H-like superfamily/Ribonuclease H"/>
    <property type="match status" value="1"/>
</dbReference>